<keyword evidence="1" id="KW-0812">Transmembrane</keyword>
<feature type="transmembrane region" description="Helical" evidence="1">
    <location>
        <begin position="189"/>
        <end position="211"/>
    </location>
</feature>
<gene>
    <name evidence="2" type="ORF">E2C01_086375</name>
</gene>
<sequence length="220" mass="24500">MEVKVIDTKHSSDNSSLYVKPENNFLGVCLTSPRNSDGKNYTACFKADECFPNNGKLHEFRPWMSMGKKMLTFGVWSSTCKRKCTINISSREVQNFSVFAYGSFRWMKSQPPEYCSLEHINKSIPFTRNCEDRSILKIPTQSKDGNMKSNTTAITTGTIITTGTTITPGTAVTTVSEAESETSYFHSRLLPTIIAPLMAGVVIVILVAVAWRKLDLTSCK</sequence>
<organism evidence="2 3">
    <name type="scientific">Portunus trituberculatus</name>
    <name type="common">Swimming crab</name>
    <name type="synonym">Neptunus trituberculatus</name>
    <dbReference type="NCBI Taxonomy" id="210409"/>
    <lineage>
        <taxon>Eukaryota</taxon>
        <taxon>Metazoa</taxon>
        <taxon>Ecdysozoa</taxon>
        <taxon>Arthropoda</taxon>
        <taxon>Crustacea</taxon>
        <taxon>Multicrustacea</taxon>
        <taxon>Malacostraca</taxon>
        <taxon>Eumalacostraca</taxon>
        <taxon>Eucarida</taxon>
        <taxon>Decapoda</taxon>
        <taxon>Pleocyemata</taxon>
        <taxon>Brachyura</taxon>
        <taxon>Eubrachyura</taxon>
        <taxon>Portunoidea</taxon>
        <taxon>Portunidae</taxon>
        <taxon>Portuninae</taxon>
        <taxon>Portunus</taxon>
    </lineage>
</organism>
<dbReference type="Proteomes" id="UP000324222">
    <property type="component" value="Unassembled WGS sequence"/>
</dbReference>
<keyword evidence="1" id="KW-1133">Transmembrane helix</keyword>
<comment type="caution">
    <text evidence="2">The sequence shown here is derived from an EMBL/GenBank/DDBJ whole genome shotgun (WGS) entry which is preliminary data.</text>
</comment>
<evidence type="ECO:0000313" key="2">
    <source>
        <dbReference type="EMBL" id="MPC91347.1"/>
    </source>
</evidence>
<keyword evidence="1" id="KW-0472">Membrane</keyword>
<protein>
    <submittedName>
        <fullName evidence="2">Uncharacterized protein</fullName>
    </submittedName>
</protein>
<name>A0A5B7JDA5_PORTR</name>
<evidence type="ECO:0000313" key="3">
    <source>
        <dbReference type="Proteomes" id="UP000324222"/>
    </source>
</evidence>
<proteinExistence type="predicted"/>
<accession>A0A5B7JDA5</accession>
<reference evidence="2 3" key="1">
    <citation type="submission" date="2019-05" db="EMBL/GenBank/DDBJ databases">
        <title>Another draft genome of Portunus trituberculatus and its Hox gene families provides insights of decapod evolution.</title>
        <authorList>
            <person name="Jeong J.-H."/>
            <person name="Song I."/>
            <person name="Kim S."/>
            <person name="Choi T."/>
            <person name="Kim D."/>
            <person name="Ryu S."/>
            <person name="Kim W."/>
        </authorList>
    </citation>
    <scope>NUCLEOTIDE SEQUENCE [LARGE SCALE GENOMIC DNA]</scope>
    <source>
        <tissue evidence="2">Muscle</tissue>
    </source>
</reference>
<evidence type="ECO:0000256" key="1">
    <source>
        <dbReference type="SAM" id="Phobius"/>
    </source>
</evidence>
<dbReference type="EMBL" id="VSRR010087430">
    <property type="protein sequence ID" value="MPC91347.1"/>
    <property type="molecule type" value="Genomic_DNA"/>
</dbReference>
<dbReference type="AlphaFoldDB" id="A0A5B7JDA5"/>
<keyword evidence="3" id="KW-1185">Reference proteome</keyword>